<accession>A0A814K4C4</accession>
<dbReference type="EMBL" id="CAJNOR010000960">
    <property type="protein sequence ID" value="CAF1046063.1"/>
    <property type="molecule type" value="Genomic_DNA"/>
</dbReference>
<sequence length="367" mass="42744">MSRKFLSISIYLFFFSTIDKWKIICYPSVNTSEDTSSKDSHYVILDSESEKLLDDINDAINDNDDQQVVHETSENQYDISSEEQLLDLTGGSLEDELKDASEDDAYVPKSLDNSFSDDFERISLAFNENSPQLNYFSLEKVLPNQIPLGLIKQNYSPSDELKLIELYQSNQVEDTKQLFQYISQHIHHRLTNCLSNFGKWLTNGQLDEPIFYRNCVPCTNAVDLNFQSLFDYVNQQIKLKHYFVNTCDKQNQWISYISDMKYLSNEIENISSADFTDIIQQNLLPNQRYVFQGIVRSNRAKIQQGFFHACNLINDHNGHLWIVDGQIQRVYDFNDTDDINELNRKYRPDYLARAQTGLFRPTVSKIS</sequence>
<keyword evidence="4" id="KW-1185">Reference proteome</keyword>
<feature type="chain" id="PRO_5036224997" evidence="1">
    <location>
        <begin position="21"/>
        <end position="367"/>
    </location>
</feature>
<dbReference type="Proteomes" id="UP000663852">
    <property type="component" value="Unassembled WGS sequence"/>
</dbReference>
<name>A0A814K4C4_ADIRI</name>
<evidence type="ECO:0000313" key="2">
    <source>
        <dbReference type="EMBL" id="CAF1046063.1"/>
    </source>
</evidence>
<keyword evidence="1" id="KW-0732">Signal</keyword>
<dbReference type="EMBL" id="CAJNOJ010000318">
    <property type="protein sequence ID" value="CAF1395240.1"/>
    <property type="molecule type" value="Genomic_DNA"/>
</dbReference>
<dbReference type="AlphaFoldDB" id="A0A814K4C4"/>
<comment type="caution">
    <text evidence="2">The sequence shown here is derived from an EMBL/GenBank/DDBJ whole genome shotgun (WGS) entry which is preliminary data.</text>
</comment>
<evidence type="ECO:0000313" key="3">
    <source>
        <dbReference type="EMBL" id="CAF1395240.1"/>
    </source>
</evidence>
<evidence type="ECO:0000313" key="4">
    <source>
        <dbReference type="Proteomes" id="UP000663828"/>
    </source>
</evidence>
<proteinExistence type="predicted"/>
<organism evidence="2 4">
    <name type="scientific">Adineta ricciae</name>
    <name type="common">Rotifer</name>
    <dbReference type="NCBI Taxonomy" id="249248"/>
    <lineage>
        <taxon>Eukaryota</taxon>
        <taxon>Metazoa</taxon>
        <taxon>Spiralia</taxon>
        <taxon>Gnathifera</taxon>
        <taxon>Rotifera</taxon>
        <taxon>Eurotatoria</taxon>
        <taxon>Bdelloidea</taxon>
        <taxon>Adinetida</taxon>
        <taxon>Adinetidae</taxon>
        <taxon>Adineta</taxon>
    </lineage>
</organism>
<dbReference type="OrthoDB" id="9993016at2759"/>
<evidence type="ECO:0000256" key="1">
    <source>
        <dbReference type="SAM" id="SignalP"/>
    </source>
</evidence>
<feature type="signal peptide" evidence="1">
    <location>
        <begin position="1"/>
        <end position="20"/>
    </location>
</feature>
<protein>
    <submittedName>
        <fullName evidence="2">Uncharacterized protein</fullName>
    </submittedName>
</protein>
<gene>
    <name evidence="3" type="ORF">EDS130_LOCUS35696</name>
    <name evidence="2" type="ORF">XAT740_LOCUS15524</name>
</gene>
<dbReference type="Proteomes" id="UP000663828">
    <property type="component" value="Unassembled WGS sequence"/>
</dbReference>
<reference evidence="2" key="1">
    <citation type="submission" date="2021-02" db="EMBL/GenBank/DDBJ databases">
        <authorList>
            <person name="Nowell W R."/>
        </authorList>
    </citation>
    <scope>NUCLEOTIDE SEQUENCE</scope>
</reference>